<reference evidence="1" key="1">
    <citation type="submission" date="2007-08" db="EMBL/GenBank/DDBJ databases">
        <authorList>
            <person name="Gloeckner G."/>
            <person name="Nowack E."/>
            <person name="Melkonian M."/>
        </authorList>
    </citation>
    <scope>NUCLEOTIDE SEQUENCE</scope>
</reference>
<protein>
    <submittedName>
        <fullName evidence="1">Biotin biosynthesis protein BioC</fullName>
    </submittedName>
</protein>
<sequence length="243" mass="27314">MVAYNFDTAHLLYEHAARLQKGVAWRLAHQLKRHYIPKGLRLDIGAGTGLLARAIEANLPGDEVIRIDRSISLLSQDKTSSSIIWNLNDGPLPINFQISLIASSFAAQWLVNPTRHIEQWCQKLCIGGWFALALPTSNSFPQWHTAATKARVSCTALPLPKSETLIAVCADNLIELQVQQVRFTQRASQALHFLRQIREMGAQTSLQEPLSPGELRKLNRFWNPGLKQAELTWEILILIGQRP</sequence>
<name>B1X3W8_PAUCH</name>
<keyword evidence="1" id="KW-0934">Plastid</keyword>
<dbReference type="InterPro" id="IPR023149">
    <property type="entry name" value="Trans_acon_MeTrfase_C"/>
</dbReference>
<dbReference type="AlphaFoldDB" id="B1X3W8"/>
<dbReference type="RefSeq" id="YP_002048847.1">
    <property type="nucleotide sequence ID" value="NC_011087.1"/>
</dbReference>
<dbReference type="EMBL" id="CP000815">
    <property type="protein sequence ID" value="ACB42637.1"/>
    <property type="molecule type" value="Genomic_DNA"/>
</dbReference>
<organism evidence="1">
    <name type="scientific">Paulinella chromatophora</name>
    <dbReference type="NCBI Taxonomy" id="39717"/>
    <lineage>
        <taxon>Eukaryota</taxon>
        <taxon>Sar</taxon>
        <taxon>Rhizaria</taxon>
        <taxon>Cercozoa</taxon>
        <taxon>Imbricatea</taxon>
        <taxon>Silicofilosea</taxon>
        <taxon>Euglyphida</taxon>
        <taxon>Paulinellidae</taxon>
        <taxon>Paulinella</taxon>
    </lineage>
</organism>
<dbReference type="SUPFAM" id="SSF53335">
    <property type="entry name" value="S-adenosyl-L-methionine-dependent methyltransferases"/>
    <property type="match status" value="1"/>
</dbReference>
<dbReference type="Gene3D" id="1.10.150.290">
    <property type="entry name" value="S-adenosyl-L-methionine-dependent methyltransferases"/>
    <property type="match status" value="1"/>
</dbReference>
<gene>
    <name evidence="1" type="ordered locus">PCC_0187</name>
</gene>
<reference evidence="1" key="2">
    <citation type="journal article" date="2008" name="Curr. Biol.">
        <title>Chromatophore genome sequence of Paulinella sheds light on acquisition of photosynthesis by eukaryotes.</title>
        <authorList>
            <person name="Nowack E.C.M."/>
            <person name="Melkonian M."/>
            <person name="Gloeckner G."/>
        </authorList>
    </citation>
    <scope>NUCLEOTIDE SEQUENCE [LARGE SCALE GENOMIC DNA]</scope>
</reference>
<dbReference type="InterPro" id="IPR029063">
    <property type="entry name" value="SAM-dependent_MTases_sf"/>
</dbReference>
<dbReference type="Gene3D" id="3.40.50.150">
    <property type="entry name" value="Vaccinia Virus protein VP39"/>
    <property type="match status" value="1"/>
</dbReference>
<dbReference type="CDD" id="cd02440">
    <property type="entry name" value="AdoMet_MTases"/>
    <property type="match status" value="1"/>
</dbReference>
<accession>B1X3W8</accession>
<dbReference type="GeneID" id="6481605"/>
<geneLocation type="organellar chromatophore" evidence="1"/>
<evidence type="ECO:0000313" key="1">
    <source>
        <dbReference type="EMBL" id="ACB42637.1"/>
    </source>
</evidence>
<dbReference type="GO" id="GO:0030798">
    <property type="term" value="F:trans-aconitate 2-methyltransferase activity"/>
    <property type="evidence" value="ECO:0007669"/>
    <property type="project" value="InterPro"/>
</dbReference>
<proteinExistence type="predicted"/>